<evidence type="ECO:0000256" key="12">
    <source>
        <dbReference type="SAM" id="Phobius"/>
    </source>
</evidence>
<comment type="caution">
    <text evidence="14">The sequence shown here is derived from an EMBL/GenBank/DDBJ whole genome shotgun (WGS) entry which is preliminary data.</text>
</comment>
<evidence type="ECO:0000256" key="4">
    <source>
        <dbReference type="ARBA" id="ARBA00022475"/>
    </source>
</evidence>
<keyword evidence="12" id="KW-0812">Transmembrane</keyword>
<comment type="catalytic activity">
    <reaction evidence="1">
        <text>ATP + protein L-histidine = ADP + protein N-phospho-L-histidine.</text>
        <dbReference type="EC" id="2.7.13.3"/>
    </reaction>
</comment>
<dbReference type="EMBL" id="LCIT01000001">
    <property type="protein sequence ID" value="KKT63849.1"/>
    <property type="molecule type" value="Genomic_DNA"/>
</dbReference>
<keyword evidence="12" id="KW-1133">Transmembrane helix</keyword>
<evidence type="ECO:0000259" key="13">
    <source>
        <dbReference type="PROSITE" id="PS50109"/>
    </source>
</evidence>
<evidence type="ECO:0000256" key="11">
    <source>
        <dbReference type="ARBA" id="ARBA00023136"/>
    </source>
</evidence>
<dbReference type="PRINTS" id="PR00344">
    <property type="entry name" value="BCTRLSENSOR"/>
</dbReference>
<evidence type="ECO:0000256" key="6">
    <source>
        <dbReference type="ARBA" id="ARBA00022679"/>
    </source>
</evidence>
<keyword evidence="7" id="KW-0547">Nucleotide-binding</keyword>
<evidence type="ECO:0000313" key="14">
    <source>
        <dbReference type="EMBL" id="KKT63849.1"/>
    </source>
</evidence>
<dbReference type="SUPFAM" id="SSF47384">
    <property type="entry name" value="Homodimeric domain of signal transducing histidine kinase"/>
    <property type="match status" value="1"/>
</dbReference>
<dbReference type="PANTHER" id="PTHR43711:SF1">
    <property type="entry name" value="HISTIDINE KINASE 1"/>
    <property type="match status" value="1"/>
</dbReference>
<evidence type="ECO:0000256" key="7">
    <source>
        <dbReference type="ARBA" id="ARBA00022741"/>
    </source>
</evidence>
<protein>
    <recommendedName>
        <fullName evidence="3">histidine kinase</fullName>
        <ecNumber evidence="3">2.7.13.3</ecNumber>
    </recommendedName>
</protein>
<dbReference type="GO" id="GO:0005886">
    <property type="term" value="C:plasma membrane"/>
    <property type="evidence" value="ECO:0007669"/>
    <property type="project" value="UniProtKB-SubCell"/>
</dbReference>
<proteinExistence type="predicted"/>
<dbReference type="PROSITE" id="PS50109">
    <property type="entry name" value="HIS_KIN"/>
    <property type="match status" value="1"/>
</dbReference>
<dbReference type="GO" id="GO:0000155">
    <property type="term" value="F:phosphorelay sensor kinase activity"/>
    <property type="evidence" value="ECO:0007669"/>
    <property type="project" value="InterPro"/>
</dbReference>
<organism evidence="14 15">
    <name type="scientific">Candidatus Giovannonibacteria bacterium GW2011_GWA2_44_26</name>
    <dbReference type="NCBI Taxonomy" id="1618648"/>
    <lineage>
        <taxon>Bacteria</taxon>
        <taxon>Candidatus Giovannoniibacteriota</taxon>
    </lineage>
</organism>
<evidence type="ECO:0000256" key="8">
    <source>
        <dbReference type="ARBA" id="ARBA00022777"/>
    </source>
</evidence>
<dbReference type="InterPro" id="IPR036890">
    <property type="entry name" value="HATPase_C_sf"/>
</dbReference>
<dbReference type="InterPro" id="IPR005467">
    <property type="entry name" value="His_kinase_dom"/>
</dbReference>
<evidence type="ECO:0000256" key="1">
    <source>
        <dbReference type="ARBA" id="ARBA00000085"/>
    </source>
</evidence>
<reference evidence="14 15" key="1">
    <citation type="journal article" date="2015" name="Nature">
        <title>rRNA introns, odd ribosomes, and small enigmatic genomes across a large radiation of phyla.</title>
        <authorList>
            <person name="Brown C.T."/>
            <person name="Hug L.A."/>
            <person name="Thomas B.C."/>
            <person name="Sharon I."/>
            <person name="Castelle C.J."/>
            <person name="Singh A."/>
            <person name="Wilkins M.J."/>
            <person name="Williams K.H."/>
            <person name="Banfield J.F."/>
        </authorList>
    </citation>
    <scope>NUCLEOTIDE SEQUENCE [LARGE SCALE GENOMIC DNA]</scope>
</reference>
<comment type="subcellular location">
    <subcellularLocation>
        <location evidence="2">Cell membrane</location>
    </subcellularLocation>
</comment>
<dbReference type="InterPro" id="IPR003661">
    <property type="entry name" value="HisK_dim/P_dom"/>
</dbReference>
<dbReference type="Proteomes" id="UP000033945">
    <property type="component" value="Unassembled WGS sequence"/>
</dbReference>
<keyword evidence="11 12" id="KW-0472">Membrane</keyword>
<dbReference type="AlphaFoldDB" id="A0A0G1LVT7"/>
<dbReference type="GO" id="GO:0005524">
    <property type="term" value="F:ATP binding"/>
    <property type="evidence" value="ECO:0007669"/>
    <property type="project" value="UniProtKB-KW"/>
</dbReference>
<feature type="transmembrane region" description="Helical" evidence="12">
    <location>
        <begin position="28"/>
        <end position="47"/>
    </location>
</feature>
<evidence type="ECO:0000313" key="15">
    <source>
        <dbReference type="Proteomes" id="UP000033945"/>
    </source>
</evidence>
<dbReference type="SUPFAM" id="SSF55874">
    <property type="entry name" value="ATPase domain of HSP90 chaperone/DNA topoisomerase II/histidine kinase"/>
    <property type="match status" value="1"/>
</dbReference>
<dbReference type="InterPro" id="IPR003594">
    <property type="entry name" value="HATPase_dom"/>
</dbReference>
<accession>A0A0G1LVT7</accession>
<dbReference type="CDD" id="cd00075">
    <property type="entry name" value="HATPase"/>
    <property type="match status" value="1"/>
</dbReference>
<dbReference type="InterPro" id="IPR050736">
    <property type="entry name" value="Sensor_HK_Regulatory"/>
</dbReference>
<dbReference type="Pfam" id="PF00512">
    <property type="entry name" value="HisKA"/>
    <property type="match status" value="1"/>
</dbReference>
<dbReference type="Gene3D" id="1.10.287.130">
    <property type="match status" value="1"/>
</dbReference>
<evidence type="ECO:0000256" key="2">
    <source>
        <dbReference type="ARBA" id="ARBA00004236"/>
    </source>
</evidence>
<feature type="domain" description="Histidine kinase" evidence="13">
    <location>
        <begin position="95"/>
        <end position="316"/>
    </location>
</feature>
<dbReference type="InterPro" id="IPR036097">
    <property type="entry name" value="HisK_dim/P_sf"/>
</dbReference>
<dbReference type="EC" id="2.7.13.3" evidence="3"/>
<gene>
    <name evidence="14" type="ORF">UW55_C0001G0142</name>
</gene>
<keyword evidence="9" id="KW-0067">ATP-binding</keyword>
<dbReference type="PANTHER" id="PTHR43711">
    <property type="entry name" value="TWO-COMPONENT HISTIDINE KINASE"/>
    <property type="match status" value="1"/>
</dbReference>
<name>A0A0G1LVT7_9BACT</name>
<sequence>MAGGFVESLNLKKTCAEYRVGLWQCPQFLFLVMGAVIISAIMVTYIVASRYEEPEIASLVVLVLAAILFAIGNLIVRAFEQVALSSRSKSEFISIMSHQLRSPLSAVKWQVNFLLSDAQRKTPDAASMQKYLQTVYDQNERMIRSVNDLLEVNRIEDNDLVLRPTLFSIEDITKKIAGEYKSFAAASNVNIEVAVTGLAPTIYADEERIKYVMEHLMDNAVRYSSMGGKVSISIAVEGGKLVWKIIDQGAGIPPKDQKRIFEKFFRSDQALRYQTEGSGVGLFIVKSIIKKSGGEVGFTSSLGQGSMFWFQLPIKNNV</sequence>
<dbReference type="Gene3D" id="3.30.565.10">
    <property type="entry name" value="Histidine kinase-like ATPase, C-terminal domain"/>
    <property type="match status" value="1"/>
</dbReference>
<keyword evidence="8 14" id="KW-0418">Kinase</keyword>
<dbReference type="InterPro" id="IPR004358">
    <property type="entry name" value="Sig_transdc_His_kin-like_C"/>
</dbReference>
<evidence type="ECO:0000256" key="10">
    <source>
        <dbReference type="ARBA" id="ARBA00023012"/>
    </source>
</evidence>
<keyword evidence="5" id="KW-0597">Phosphoprotein</keyword>
<keyword evidence="10" id="KW-0902">Two-component regulatory system</keyword>
<evidence type="ECO:0000256" key="9">
    <source>
        <dbReference type="ARBA" id="ARBA00022840"/>
    </source>
</evidence>
<keyword evidence="6" id="KW-0808">Transferase</keyword>
<dbReference type="SMART" id="SM00388">
    <property type="entry name" value="HisKA"/>
    <property type="match status" value="1"/>
</dbReference>
<dbReference type="CDD" id="cd00082">
    <property type="entry name" value="HisKA"/>
    <property type="match status" value="1"/>
</dbReference>
<dbReference type="SMART" id="SM00387">
    <property type="entry name" value="HATPase_c"/>
    <property type="match status" value="1"/>
</dbReference>
<keyword evidence="4" id="KW-1003">Cell membrane</keyword>
<dbReference type="FunFam" id="3.30.565.10:FF:000023">
    <property type="entry name" value="PAS domain-containing sensor histidine kinase"/>
    <property type="match status" value="1"/>
</dbReference>
<feature type="transmembrane region" description="Helical" evidence="12">
    <location>
        <begin position="59"/>
        <end position="79"/>
    </location>
</feature>
<evidence type="ECO:0000256" key="5">
    <source>
        <dbReference type="ARBA" id="ARBA00022553"/>
    </source>
</evidence>
<dbReference type="Pfam" id="PF02518">
    <property type="entry name" value="HATPase_c"/>
    <property type="match status" value="1"/>
</dbReference>
<evidence type="ECO:0000256" key="3">
    <source>
        <dbReference type="ARBA" id="ARBA00012438"/>
    </source>
</evidence>